<dbReference type="FunFam" id="3.40.50.20:FF:000010">
    <property type="entry name" value="Propionyl-CoA carboxylase subunit alpha"/>
    <property type="match status" value="1"/>
</dbReference>
<dbReference type="Gene3D" id="3.30.470.20">
    <property type="entry name" value="ATP-grasp fold, B domain"/>
    <property type="match status" value="1"/>
</dbReference>
<dbReference type="InterPro" id="IPR005481">
    <property type="entry name" value="BC-like_N"/>
</dbReference>
<feature type="domain" description="ATP-grasp" evidence="10">
    <location>
        <begin position="120"/>
        <end position="316"/>
    </location>
</feature>
<keyword evidence="5" id="KW-0809">Transit peptide</keyword>
<sequence length="668" mass="71844">MFSKILIANRGEIACRVIKTARRLGIKTVAVYSEADANALHVKMADEAYCLGPAAAAESYLVIDKVIAACKASGAQAVHPGYGFLSENARFAEALKANTIVFIGPPVKAIEVMGSKSDSKRVMEPAGVPLVPGYHGQDQDDALLAREADRIGYPVLVKASAGGGGKGMRVVRAASELAAAIAGARREAKAAFGDDSLLIEKYLDHPRHVEMQVFGDTHGNYVHLFERDCSLQRRHQKVIEEAPAPALPADVRRKLGDAAVAAARAVDYVGAGTVEFLYQDGEFYFIEMNTRLQVEHPVTEMITGQDLVEWQLRVASGEPLPLTQDQLVPRGHAFEARVYAEDPQKDFLPSIGTLSHLRPPVETAGVRVDTGVLQGDAVSMHYDPMIAKLIVWDHDRDSALRRLQTALADYQVVGVATNIAFLSAVAAHPAFAGLDISTKFIDAHRADLIPEPGKASDTQLAYAVLDTLLRREDEARQQAAASADPHSPWHSTDGWRLNDDNHHDFVFLDGEAEVKVVVHYRGQGRWQIDLPGGAVQARAERDSHGDLLADLDGVRQRATVVRLGNDLVIMANGHQHRLTLEDPAARAGQDAGHGGSLTAPMPGKVIQVLVAEGETVTAGQALMVLEAMKMEHTITAPQAGTVASIAFAPGDQVTDGVTLLVIDDGENT</sequence>
<dbReference type="PANTHER" id="PTHR18866">
    <property type="entry name" value="CARBOXYLASE:PYRUVATE/ACETYL-COA/PROPIONYL-COA CARBOXYLASE"/>
    <property type="match status" value="1"/>
</dbReference>
<proteinExistence type="predicted"/>
<dbReference type="GO" id="GO:0046872">
    <property type="term" value="F:metal ion binding"/>
    <property type="evidence" value="ECO:0007669"/>
    <property type="project" value="InterPro"/>
</dbReference>
<dbReference type="PROSITE" id="PS50975">
    <property type="entry name" value="ATP_GRASP"/>
    <property type="match status" value="1"/>
</dbReference>
<dbReference type="InterPro" id="IPR016185">
    <property type="entry name" value="PreATP-grasp_dom_sf"/>
</dbReference>
<dbReference type="SUPFAM" id="SSF56059">
    <property type="entry name" value="Glutathione synthetase ATP-binding domain-like"/>
    <property type="match status" value="1"/>
</dbReference>
<dbReference type="InterPro" id="IPR005482">
    <property type="entry name" value="Biotin_COase_C"/>
</dbReference>
<dbReference type="InterPro" id="IPR000089">
    <property type="entry name" value="Biotin_lipoyl"/>
</dbReference>
<dbReference type="InterPro" id="IPR011764">
    <property type="entry name" value="Biotin_carboxylation_dom"/>
</dbReference>
<keyword evidence="13" id="KW-1185">Reference proteome</keyword>
<dbReference type="InterPro" id="IPR011761">
    <property type="entry name" value="ATP-grasp"/>
</dbReference>
<dbReference type="InterPro" id="IPR048429">
    <property type="entry name" value="MCC_alpha_BT"/>
</dbReference>
<dbReference type="InterPro" id="IPR001882">
    <property type="entry name" value="Biotin_BS"/>
</dbReference>
<dbReference type="GO" id="GO:0004485">
    <property type="term" value="F:methylcrotonoyl-CoA carboxylase activity"/>
    <property type="evidence" value="ECO:0007669"/>
    <property type="project" value="UniProtKB-EC"/>
</dbReference>
<dbReference type="Pfam" id="PF02786">
    <property type="entry name" value="CPSase_L_D2"/>
    <property type="match status" value="1"/>
</dbReference>
<dbReference type="SUPFAM" id="SSF52440">
    <property type="entry name" value="PreATP-grasp domain"/>
    <property type="match status" value="1"/>
</dbReference>
<feature type="domain" description="Lipoyl-binding" evidence="9">
    <location>
        <begin position="588"/>
        <end position="663"/>
    </location>
</feature>
<dbReference type="InterPro" id="IPR011053">
    <property type="entry name" value="Single_hybrid_motif"/>
</dbReference>
<comment type="cofactor">
    <cofactor evidence="1">
        <name>biotin</name>
        <dbReference type="ChEBI" id="CHEBI:57586"/>
    </cofactor>
</comment>
<evidence type="ECO:0000256" key="2">
    <source>
        <dbReference type="ARBA" id="ARBA00022598"/>
    </source>
</evidence>
<dbReference type="Pfam" id="PF02785">
    <property type="entry name" value="Biotin_carb_C"/>
    <property type="match status" value="1"/>
</dbReference>
<evidence type="ECO:0000256" key="3">
    <source>
        <dbReference type="ARBA" id="ARBA00022741"/>
    </source>
</evidence>
<dbReference type="NCBIfam" id="NF006367">
    <property type="entry name" value="PRK08591.1"/>
    <property type="match status" value="1"/>
</dbReference>
<dbReference type="FunFam" id="2.40.50.100:FF:000003">
    <property type="entry name" value="Acetyl-CoA carboxylase biotin carboxyl carrier protein"/>
    <property type="match status" value="1"/>
</dbReference>
<evidence type="ECO:0000313" key="12">
    <source>
        <dbReference type="EMBL" id="MBB6211846.1"/>
    </source>
</evidence>
<organism evidence="12 13">
    <name type="scientific">Novispirillum itersonii</name>
    <name type="common">Aquaspirillum itersonii</name>
    <dbReference type="NCBI Taxonomy" id="189"/>
    <lineage>
        <taxon>Bacteria</taxon>
        <taxon>Pseudomonadati</taxon>
        <taxon>Pseudomonadota</taxon>
        <taxon>Alphaproteobacteria</taxon>
        <taxon>Rhodospirillales</taxon>
        <taxon>Novispirillaceae</taxon>
        <taxon>Novispirillum</taxon>
    </lineage>
</organism>
<dbReference type="InterPro" id="IPR005479">
    <property type="entry name" value="CPAse_ATP-bd"/>
</dbReference>
<accession>A0A7X0DN89</accession>
<dbReference type="InterPro" id="IPR050856">
    <property type="entry name" value="Biotin_carboxylase_complex"/>
</dbReference>
<evidence type="ECO:0000256" key="7">
    <source>
        <dbReference type="PROSITE-ProRule" id="PRU00409"/>
    </source>
</evidence>
<keyword evidence="6" id="KW-0092">Biotin</keyword>
<dbReference type="GO" id="GO:0005524">
    <property type="term" value="F:ATP binding"/>
    <property type="evidence" value="ECO:0007669"/>
    <property type="project" value="UniProtKB-UniRule"/>
</dbReference>
<dbReference type="InterPro" id="IPR011054">
    <property type="entry name" value="Rudment_hybrid_motif"/>
</dbReference>
<dbReference type="PROSITE" id="PS00866">
    <property type="entry name" value="CPSASE_1"/>
    <property type="match status" value="1"/>
</dbReference>
<dbReference type="SUPFAM" id="SSF51230">
    <property type="entry name" value="Single hybrid motif"/>
    <property type="match status" value="1"/>
</dbReference>
<protein>
    <submittedName>
        <fullName evidence="12">3-methylcrotonyl-CoA carboxylase alpha subunit</fullName>
        <ecNumber evidence="12">6.4.1.4</ecNumber>
    </submittedName>
</protein>
<comment type="caution">
    <text evidence="12">The sequence shown here is derived from an EMBL/GenBank/DDBJ whole genome shotgun (WGS) entry which is preliminary data.</text>
</comment>
<dbReference type="FunFam" id="3.30.470.20:FF:000028">
    <property type="entry name" value="Methylcrotonoyl-CoA carboxylase subunit alpha, mitochondrial"/>
    <property type="match status" value="1"/>
</dbReference>
<evidence type="ECO:0000256" key="4">
    <source>
        <dbReference type="ARBA" id="ARBA00022840"/>
    </source>
</evidence>
<evidence type="ECO:0000259" key="11">
    <source>
        <dbReference type="PROSITE" id="PS50979"/>
    </source>
</evidence>
<dbReference type="Pfam" id="PF00364">
    <property type="entry name" value="Biotin_lipoyl"/>
    <property type="match status" value="1"/>
</dbReference>
<dbReference type="PROSITE" id="PS50979">
    <property type="entry name" value="BC"/>
    <property type="match status" value="1"/>
</dbReference>
<dbReference type="Gene3D" id="3.30.700.40">
    <property type="match status" value="1"/>
</dbReference>
<keyword evidence="2 12" id="KW-0436">Ligase</keyword>
<dbReference type="AlphaFoldDB" id="A0A7X0DN89"/>
<dbReference type="Pfam" id="PF00289">
    <property type="entry name" value="Biotin_carb_N"/>
    <property type="match status" value="1"/>
</dbReference>
<dbReference type="SUPFAM" id="SSF51246">
    <property type="entry name" value="Rudiment single hybrid motif"/>
    <property type="match status" value="1"/>
</dbReference>
<dbReference type="PANTHER" id="PTHR18866:SF33">
    <property type="entry name" value="METHYLCROTONOYL-COA CARBOXYLASE SUBUNIT ALPHA, MITOCHONDRIAL-RELATED"/>
    <property type="match status" value="1"/>
</dbReference>
<dbReference type="PROSITE" id="PS50968">
    <property type="entry name" value="BIOTINYL_LIPOYL"/>
    <property type="match status" value="1"/>
</dbReference>
<gene>
    <name evidence="12" type="ORF">FHS48_003290</name>
</gene>
<evidence type="ECO:0000256" key="8">
    <source>
        <dbReference type="SAM" id="MobiDB-lite"/>
    </source>
</evidence>
<feature type="region of interest" description="Disordered" evidence="8">
    <location>
        <begin position="475"/>
        <end position="495"/>
    </location>
</feature>
<evidence type="ECO:0000256" key="6">
    <source>
        <dbReference type="ARBA" id="ARBA00023267"/>
    </source>
</evidence>
<dbReference type="Gene3D" id="2.40.50.100">
    <property type="match status" value="1"/>
</dbReference>
<dbReference type="FunFam" id="3.30.1490.20:FF:000003">
    <property type="entry name" value="acetyl-CoA carboxylase isoform X1"/>
    <property type="match status" value="1"/>
</dbReference>
<keyword evidence="4 7" id="KW-0067">ATP-binding</keyword>
<dbReference type="RefSeq" id="WP_184264982.1">
    <property type="nucleotide sequence ID" value="NZ_JACIIX010000014.1"/>
</dbReference>
<evidence type="ECO:0000259" key="9">
    <source>
        <dbReference type="PROSITE" id="PS50968"/>
    </source>
</evidence>
<dbReference type="EC" id="6.4.1.4" evidence="12"/>
<evidence type="ECO:0000259" key="10">
    <source>
        <dbReference type="PROSITE" id="PS50975"/>
    </source>
</evidence>
<feature type="domain" description="Biotin carboxylation" evidence="11">
    <location>
        <begin position="1"/>
        <end position="446"/>
    </location>
</feature>
<evidence type="ECO:0000313" key="13">
    <source>
        <dbReference type="Proteomes" id="UP000544872"/>
    </source>
</evidence>
<dbReference type="CDD" id="cd06850">
    <property type="entry name" value="biotinyl_domain"/>
    <property type="match status" value="1"/>
</dbReference>
<evidence type="ECO:0000256" key="5">
    <source>
        <dbReference type="ARBA" id="ARBA00022946"/>
    </source>
</evidence>
<dbReference type="Proteomes" id="UP000544872">
    <property type="component" value="Unassembled WGS sequence"/>
</dbReference>
<dbReference type="Pfam" id="PF21139">
    <property type="entry name" value="BT_MCC_alpha"/>
    <property type="match status" value="1"/>
</dbReference>
<reference evidence="12 13" key="1">
    <citation type="submission" date="2020-08" db="EMBL/GenBank/DDBJ databases">
        <title>Genomic Encyclopedia of Type Strains, Phase IV (KMG-IV): sequencing the most valuable type-strain genomes for metagenomic binning, comparative biology and taxonomic classification.</title>
        <authorList>
            <person name="Goeker M."/>
        </authorList>
    </citation>
    <scope>NUCLEOTIDE SEQUENCE [LARGE SCALE GENOMIC DNA]</scope>
    <source>
        <strain evidence="12 13">DSM 11590</strain>
    </source>
</reference>
<name>A0A7X0DN89_NOVIT</name>
<dbReference type="EMBL" id="JACIIX010000014">
    <property type="protein sequence ID" value="MBB6211846.1"/>
    <property type="molecule type" value="Genomic_DNA"/>
</dbReference>
<dbReference type="SMART" id="SM00878">
    <property type="entry name" value="Biotin_carb_C"/>
    <property type="match status" value="1"/>
</dbReference>
<keyword evidence="3 7" id="KW-0547">Nucleotide-binding</keyword>
<dbReference type="PROSITE" id="PS00188">
    <property type="entry name" value="BIOTIN"/>
    <property type="match status" value="1"/>
</dbReference>
<dbReference type="PROSITE" id="PS00867">
    <property type="entry name" value="CPSASE_2"/>
    <property type="match status" value="1"/>
</dbReference>
<evidence type="ECO:0000256" key="1">
    <source>
        <dbReference type="ARBA" id="ARBA00001953"/>
    </source>
</evidence>